<name>A0A2U9S8W0_9PROT</name>
<accession>A0A2U9S8W0</accession>
<sequence length="139" mass="15014">MLMSFIFCFKLKSLIAQRRNEMASRSTLIKFQNETSVTLTLNYVTLQHGIWTDNMYPPQTIPPGGNASFQAESNGFMTGDQGTVQYLAGSEGIVELDFDNPFSGGNSYGGSAPKNYHLNWSGGGGNNATVVFTLTPASA</sequence>
<dbReference type="Pfam" id="PF06355">
    <property type="entry name" value="Aegerolysin"/>
    <property type="match status" value="1"/>
</dbReference>
<dbReference type="AlphaFoldDB" id="A0A2U9S8W0"/>
<dbReference type="GO" id="GO:0019836">
    <property type="term" value="P:symbiont-mediated hemolysis of host erythrocyte"/>
    <property type="evidence" value="ECO:0007669"/>
    <property type="project" value="InterPro"/>
</dbReference>
<evidence type="ECO:0000313" key="3">
    <source>
        <dbReference type="Proteomes" id="UP000249605"/>
    </source>
</evidence>
<evidence type="ECO:0000313" key="2">
    <source>
        <dbReference type="EMBL" id="AWU95862.1"/>
    </source>
</evidence>
<keyword evidence="3" id="KW-1185">Reference proteome</keyword>
<gene>
    <name evidence="2" type="ORF">DM194_16465</name>
</gene>
<proteinExistence type="inferred from homology"/>
<keyword evidence="2" id="KW-0614">Plasmid</keyword>
<comment type="similarity">
    <text evidence="1">Belongs to the aegerolysin family.</text>
</comment>
<dbReference type="Gene3D" id="2.60.270.50">
    <property type="match status" value="1"/>
</dbReference>
<dbReference type="KEGG" id="azm:DM194_16465"/>
<dbReference type="EMBL" id="CP029830">
    <property type="protein sequence ID" value="AWU95862.1"/>
    <property type="molecule type" value="Genomic_DNA"/>
</dbReference>
<dbReference type="OrthoDB" id="8481856at2"/>
<protein>
    <submittedName>
        <fullName evidence="2">Crystal protein ET79</fullName>
    </submittedName>
</protein>
<dbReference type="InterPro" id="IPR009413">
    <property type="entry name" value="Aegerolysin-typ"/>
</dbReference>
<reference evidence="2 3" key="1">
    <citation type="submission" date="2018-06" db="EMBL/GenBank/DDBJ databases">
        <title>Complete genome sequencing of Azospirillum sp. M2T2B2.</title>
        <authorList>
            <person name="Heo J."/>
            <person name="Kim S.-J."/>
            <person name="Kwon S.-W."/>
            <person name="Anandham R."/>
        </authorList>
    </citation>
    <scope>NUCLEOTIDE SEQUENCE [LARGE SCALE GENOMIC DNA]</scope>
    <source>
        <strain evidence="2 3">M2T2B2</strain>
        <plasmid evidence="2 3">unnamed1</plasmid>
    </source>
</reference>
<evidence type="ECO:0000256" key="1">
    <source>
        <dbReference type="ARBA" id="ARBA00010795"/>
    </source>
</evidence>
<dbReference type="Proteomes" id="UP000249605">
    <property type="component" value="Plasmid unnamed1"/>
</dbReference>
<geneLocation type="plasmid" evidence="2 3">
    <name>unnamed1</name>
</geneLocation>
<organism evidence="2 3">
    <name type="scientific">Azospirillum ramasamyi</name>
    <dbReference type="NCBI Taxonomy" id="682998"/>
    <lineage>
        <taxon>Bacteria</taxon>
        <taxon>Pseudomonadati</taxon>
        <taxon>Pseudomonadota</taxon>
        <taxon>Alphaproteobacteria</taxon>
        <taxon>Rhodospirillales</taxon>
        <taxon>Azospirillaceae</taxon>
        <taxon>Azospirillum</taxon>
    </lineage>
</organism>